<dbReference type="Gene3D" id="3.40.630.30">
    <property type="match status" value="1"/>
</dbReference>
<dbReference type="Proteomes" id="UP000323257">
    <property type="component" value="Unassembled WGS sequence"/>
</dbReference>
<comment type="caution">
    <text evidence="4">The sequence shown here is derived from an EMBL/GenBank/DDBJ whole genome shotgun (WGS) entry which is preliminary data.</text>
</comment>
<keyword evidence="4" id="KW-0687">Ribonucleoprotein</keyword>
<keyword evidence="2" id="KW-0012">Acyltransferase</keyword>
<dbReference type="PANTHER" id="PTHR42919:SF8">
    <property type="entry name" value="N-ALPHA-ACETYLTRANSFERASE 50"/>
    <property type="match status" value="1"/>
</dbReference>
<dbReference type="GO" id="GO:0016747">
    <property type="term" value="F:acyltransferase activity, transferring groups other than amino-acyl groups"/>
    <property type="evidence" value="ECO:0007669"/>
    <property type="project" value="InterPro"/>
</dbReference>
<evidence type="ECO:0000313" key="4">
    <source>
        <dbReference type="EMBL" id="TYP73192.1"/>
    </source>
</evidence>
<dbReference type="SUPFAM" id="SSF55729">
    <property type="entry name" value="Acyl-CoA N-acyltransferases (Nat)"/>
    <property type="match status" value="1"/>
</dbReference>
<dbReference type="EMBL" id="VNHS01000007">
    <property type="protein sequence ID" value="TYP73192.1"/>
    <property type="molecule type" value="Genomic_DNA"/>
</dbReference>
<dbReference type="Pfam" id="PF00583">
    <property type="entry name" value="Acetyltransf_1"/>
    <property type="match status" value="1"/>
</dbReference>
<sequence length="172" mass="19934">MTIQIKACTLSDLHVLQDVSIETFQDTFKHQNSPENMQAYLDRAFNLTQLEKELLQPSSEFHMIFADDDIAGYVKVNIDEAQSENMGQDSLEIERIYIREKYHNQGLGKHLVQQAIDIAKERGKAKIWLGVWEKNERAIAFYHKLGFVQTGAHSFWMGDEEQLDLIMTKTLE</sequence>
<dbReference type="RefSeq" id="WP_148930750.1">
    <property type="nucleotide sequence ID" value="NZ_VNHS01000007.1"/>
</dbReference>
<keyword evidence="1" id="KW-0808">Transferase</keyword>
<dbReference type="InterPro" id="IPR000182">
    <property type="entry name" value="GNAT_dom"/>
</dbReference>
<proteinExistence type="predicted"/>
<reference evidence="4 5" key="1">
    <citation type="submission" date="2019-07" db="EMBL/GenBank/DDBJ databases">
        <title>Genomic Encyclopedia of Type Strains, Phase III (KMG-III): the genomes of soil and plant-associated and newly described type strains.</title>
        <authorList>
            <person name="Whitman W."/>
        </authorList>
    </citation>
    <scope>NUCLEOTIDE SEQUENCE [LARGE SCALE GENOMIC DNA]</scope>
    <source>
        <strain evidence="4 5">BL24</strain>
    </source>
</reference>
<keyword evidence="4" id="KW-0689">Ribosomal protein</keyword>
<dbReference type="GO" id="GO:0005840">
    <property type="term" value="C:ribosome"/>
    <property type="evidence" value="ECO:0007669"/>
    <property type="project" value="UniProtKB-KW"/>
</dbReference>
<evidence type="ECO:0000313" key="5">
    <source>
        <dbReference type="Proteomes" id="UP000323257"/>
    </source>
</evidence>
<dbReference type="AlphaFoldDB" id="A0A5S5C3Y0"/>
<feature type="domain" description="N-acetyltransferase" evidence="3">
    <location>
        <begin position="3"/>
        <end position="172"/>
    </location>
</feature>
<dbReference type="PROSITE" id="PS51186">
    <property type="entry name" value="GNAT"/>
    <property type="match status" value="1"/>
</dbReference>
<evidence type="ECO:0000259" key="3">
    <source>
        <dbReference type="PROSITE" id="PS51186"/>
    </source>
</evidence>
<dbReference type="OrthoDB" id="7205533at2"/>
<keyword evidence="5" id="KW-1185">Reference proteome</keyword>
<protein>
    <submittedName>
        <fullName evidence="4">Ribosomal protein S18 acetylase RimI-like enzyme</fullName>
    </submittedName>
</protein>
<dbReference type="PANTHER" id="PTHR42919">
    <property type="entry name" value="N-ALPHA-ACETYLTRANSFERASE"/>
    <property type="match status" value="1"/>
</dbReference>
<evidence type="ECO:0000256" key="1">
    <source>
        <dbReference type="ARBA" id="ARBA00022679"/>
    </source>
</evidence>
<accession>A0A5S5C3Y0</accession>
<dbReference type="InterPro" id="IPR051556">
    <property type="entry name" value="N-term/lysine_N-AcTrnsfr"/>
</dbReference>
<evidence type="ECO:0000256" key="2">
    <source>
        <dbReference type="ARBA" id="ARBA00023315"/>
    </source>
</evidence>
<organism evidence="4 5">
    <name type="scientific">Paenibacillus methanolicus</name>
    <dbReference type="NCBI Taxonomy" id="582686"/>
    <lineage>
        <taxon>Bacteria</taxon>
        <taxon>Bacillati</taxon>
        <taxon>Bacillota</taxon>
        <taxon>Bacilli</taxon>
        <taxon>Bacillales</taxon>
        <taxon>Paenibacillaceae</taxon>
        <taxon>Paenibacillus</taxon>
    </lineage>
</organism>
<dbReference type="CDD" id="cd04301">
    <property type="entry name" value="NAT_SF"/>
    <property type="match status" value="1"/>
</dbReference>
<name>A0A5S5C3Y0_9BACL</name>
<gene>
    <name evidence="4" type="ORF">BCM02_107176</name>
</gene>
<dbReference type="InterPro" id="IPR016181">
    <property type="entry name" value="Acyl_CoA_acyltransferase"/>
</dbReference>